<keyword evidence="2" id="KW-1185">Reference proteome</keyword>
<protein>
    <submittedName>
        <fullName evidence="1">Expressed protein</fullName>
    </submittedName>
</protein>
<dbReference type="AlphaFoldDB" id="A0A087W1M3"/>
<evidence type="ECO:0000313" key="2">
    <source>
        <dbReference type="Proteomes" id="UP000017246"/>
    </source>
</evidence>
<name>A0A087W1M3_ECHMU</name>
<reference evidence="1" key="1">
    <citation type="journal article" date="2013" name="Nature">
        <title>The genomes of four tapeworm species reveal adaptations to parasitism.</title>
        <authorList>
            <person name="Tsai I.J."/>
            <person name="Zarowiecki M."/>
            <person name="Holroyd N."/>
            <person name="Garciarrubio A."/>
            <person name="Sanchez-Flores A."/>
            <person name="Brooks K.L."/>
            <person name="Tracey A."/>
            <person name="Bobes R.J."/>
            <person name="Fragoso G."/>
            <person name="Sciutto E."/>
            <person name="Aslett M."/>
            <person name="Beasley H."/>
            <person name="Bennett H.M."/>
            <person name="Cai J."/>
            <person name="Camicia F."/>
            <person name="Clark R."/>
            <person name="Cucher M."/>
            <person name="De Silva N."/>
            <person name="Day T.A."/>
            <person name="Deplazes P."/>
            <person name="Estrada K."/>
            <person name="Fernandez C."/>
            <person name="Holland P.W."/>
            <person name="Hou J."/>
            <person name="Hu S."/>
            <person name="Huckvale T."/>
            <person name="Hung S.S."/>
            <person name="Kamenetzky L."/>
            <person name="Keane J.A."/>
            <person name="Kiss F."/>
            <person name="Koziol U."/>
            <person name="Lambert O."/>
            <person name="Liu K."/>
            <person name="Luo X."/>
            <person name="Luo Y."/>
            <person name="Macchiaroli N."/>
            <person name="Nichol S."/>
            <person name="Paps J."/>
            <person name="Parkinson J."/>
            <person name="Pouchkina-Stantcheva N."/>
            <person name="Riddiford N."/>
            <person name="Rosenzvit M."/>
            <person name="Salinas G."/>
            <person name="Wasmuth J.D."/>
            <person name="Zamanian M."/>
            <person name="Zheng Y."/>
            <person name="Cai X."/>
            <person name="Soberon X."/>
            <person name="Olson P.D."/>
            <person name="Laclette J.P."/>
            <person name="Brehm K."/>
            <person name="Berriman M."/>
            <person name="Garciarrubio A."/>
            <person name="Bobes R.J."/>
            <person name="Fragoso G."/>
            <person name="Sanchez-Flores A."/>
            <person name="Estrada K."/>
            <person name="Cevallos M.A."/>
            <person name="Morett E."/>
            <person name="Gonzalez V."/>
            <person name="Portillo T."/>
            <person name="Ochoa-Leyva A."/>
            <person name="Jose M.V."/>
            <person name="Sciutto E."/>
            <person name="Landa A."/>
            <person name="Jimenez L."/>
            <person name="Valdes V."/>
            <person name="Carrero J.C."/>
            <person name="Larralde C."/>
            <person name="Morales-Montor J."/>
            <person name="Limon-Lason J."/>
            <person name="Soberon X."/>
            <person name="Laclette J.P."/>
        </authorList>
    </citation>
    <scope>NUCLEOTIDE SEQUENCE [LARGE SCALE GENOMIC DNA]</scope>
</reference>
<organism evidence="1 2">
    <name type="scientific">Echinococcus multilocularis</name>
    <name type="common">Fox tapeworm</name>
    <dbReference type="NCBI Taxonomy" id="6211"/>
    <lineage>
        <taxon>Eukaryota</taxon>
        <taxon>Metazoa</taxon>
        <taxon>Spiralia</taxon>
        <taxon>Lophotrochozoa</taxon>
        <taxon>Platyhelminthes</taxon>
        <taxon>Cestoda</taxon>
        <taxon>Eucestoda</taxon>
        <taxon>Cyclophyllidea</taxon>
        <taxon>Taeniidae</taxon>
        <taxon>Echinococcus</taxon>
    </lineage>
</organism>
<gene>
    <name evidence="1" type="ORF">EmuJ_000221100</name>
</gene>
<reference evidence="1" key="2">
    <citation type="submission" date="2015-11" db="EMBL/GenBank/DDBJ databases">
        <authorList>
            <person name="Zhang Y."/>
            <person name="Guo Z."/>
        </authorList>
    </citation>
    <scope>NUCLEOTIDE SEQUENCE</scope>
</reference>
<dbReference type="Proteomes" id="UP000017246">
    <property type="component" value="Unassembled WGS sequence"/>
</dbReference>
<sequence length="68" mass="7591">MTCTLTRSGKYRNNPIIRLQGAGEGKWQEQEERDAETVVCIYGNISSPGFSIQILVKRGWEGISKVCS</sequence>
<dbReference type="EMBL" id="LN902844">
    <property type="protein sequence ID" value="CDI98364.1"/>
    <property type="molecule type" value="Genomic_DNA"/>
</dbReference>
<evidence type="ECO:0000313" key="1">
    <source>
        <dbReference type="EMBL" id="CDI98364.1"/>
    </source>
</evidence>
<proteinExistence type="predicted"/>
<accession>A0A087W1M3</accession>